<dbReference type="EMBL" id="SZZP01000031">
    <property type="protein sequence ID" value="TKV73819.1"/>
    <property type="molecule type" value="Genomic_DNA"/>
</dbReference>
<evidence type="ECO:0000313" key="2">
    <source>
        <dbReference type="Proteomes" id="UP000305095"/>
    </source>
</evidence>
<evidence type="ECO:0000313" key="1">
    <source>
        <dbReference type="EMBL" id="TKV73819.1"/>
    </source>
</evidence>
<accession>A0A4U6RHQ3</accession>
<organism evidence="1 2">
    <name type="scientific">Bradyrhizobium elkanii</name>
    <dbReference type="NCBI Taxonomy" id="29448"/>
    <lineage>
        <taxon>Bacteria</taxon>
        <taxon>Pseudomonadati</taxon>
        <taxon>Pseudomonadota</taxon>
        <taxon>Alphaproteobacteria</taxon>
        <taxon>Hyphomicrobiales</taxon>
        <taxon>Nitrobacteraceae</taxon>
        <taxon>Bradyrhizobium</taxon>
    </lineage>
</organism>
<protein>
    <submittedName>
        <fullName evidence="1">Uncharacterized protein</fullName>
    </submittedName>
</protein>
<name>A0A4U6RHQ3_BRAEL</name>
<dbReference type="AlphaFoldDB" id="A0A4U6RHQ3"/>
<proteinExistence type="predicted"/>
<reference evidence="1 2" key="1">
    <citation type="submission" date="2019-05" db="EMBL/GenBank/DDBJ databases">
        <title>Draft Genome of Bradyrhizobium elkanii strain SEMIA 938, Used in Commercial Inoculants for Lupinus spp. in Brazil.</title>
        <authorList>
            <person name="Hungria M."/>
            <person name="Delamuta J.R.M."/>
            <person name="Ribeiro R.A."/>
            <person name="Nogueira M.A."/>
        </authorList>
    </citation>
    <scope>NUCLEOTIDE SEQUENCE [LARGE SCALE GENOMIC DNA]</scope>
    <source>
        <strain evidence="1 2">Semia 938</strain>
    </source>
</reference>
<dbReference type="Proteomes" id="UP000305095">
    <property type="component" value="Unassembled WGS sequence"/>
</dbReference>
<comment type="caution">
    <text evidence="1">The sequence shown here is derived from an EMBL/GenBank/DDBJ whole genome shotgun (WGS) entry which is preliminary data.</text>
</comment>
<sequence>MQLHRNLPCISLLARAFPFRWNRNGALDLSFIAFSSREPVSTSLENALACLTLAILSVYCQLNQQE</sequence>
<gene>
    <name evidence="1" type="ORF">FDV58_35515</name>
</gene>